<dbReference type="Proteomes" id="UP000475532">
    <property type="component" value="Unassembled WGS sequence"/>
</dbReference>
<gene>
    <name evidence="1" type="ORF">G3I70_38960</name>
</gene>
<dbReference type="InterPro" id="IPR014729">
    <property type="entry name" value="Rossmann-like_a/b/a_fold"/>
</dbReference>
<dbReference type="EMBL" id="JAAGLI010001043">
    <property type="protein sequence ID" value="NEA28436.1"/>
    <property type="molecule type" value="Genomic_DNA"/>
</dbReference>
<dbReference type="SUPFAM" id="SSF52402">
    <property type="entry name" value="Adenine nucleotide alpha hydrolases-like"/>
    <property type="match status" value="1"/>
</dbReference>
<protein>
    <submittedName>
        <fullName evidence="1">Universal stress protein</fullName>
    </submittedName>
</protein>
<comment type="caution">
    <text evidence="1">The sequence shown here is derived from an EMBL/GenBank/DDBJ whole genome shotgun (WGS) entry which is preliminary data.</text>
</comment>
<dbReference type="Gene3D" id="3.40.50.620">
    <property type="entry name" value="HUPs"/>
    <property type="match status" value="1"/>
</dbReference>
<sequence length="44" mass="4550">MIARPEGGPRVVVGVDDSAGARCALSWAIGAARLRRLPLLVAHA</sequence>
<evidence type="ECO:0000313" key="2">
    <source>
        <dbReference type="Proteomes" id="UP000475532"/>
    </source>
</evidence>
<name>A0A6L9QTG9_9ACTN</name>
<evidence type="ECO:0000313" key="1">
    <source>
        <dbReference type="EMBL" id="NEA28436.1"/>
    </source>
</evidence>
<reference evidence="1 2" key="1">
    <citation type="submission" date="2020-01" db="EMBL/GenBank/DDBJ databases">
        <title>Insect and environment-associated Actinomycetes.</title>
        <authorList>
            <person name="Currrie C."/>
            <person name="Chevrette M."/>
            <person name="Carlson C."/>
            <person name="Stubbendieck R."/>
            <person name="Wendt-Pienkowski E."/>
        </authorList>
    </citation>
    <scope>NUCLEOTIDE SEQUENCE [LARGE SCALE GENOMIC DNA]</scope>
    <source>
        <strain evidence="1 2">SID10258</strain>
    </source>
</reference>
<accession>A0A6L9QTG9</accession>
<organism evidence="1 2">
    <name type="scientific">Actinomadura bangladeshensis</name>
    <dbReference type="NCBI Taxonomy" id="453573"/>
    <lineage>
        <taxon>Bacteria</taxon>
        <taxon>Bacillati</taxon>
        <taxon>Actinomycetota</taxon>
        <taxon>Actinomycetes</taxon>
        <taxon>Streptosporangiales</taxon>
        <taxon>Thermomonosporaceae</taxon>
        <taxon>Actinomadura</taxon>
    </lineage>
</organism>
<feature type="non-terminal residue" evidence="1">
    <location>
        <position position="44"/>
    </location>
</feature>
<proteinExistence type="predicted"/>
<dbReference type="AlphaFoldDB" id="A0A6L9QTG9"/>